<dbReference type="Pfam" id="PF01471">
    <property type="entry name" value="PG_binding_1"/>
    <property type="match status" value="1"/>
</dbReference>
<reference evidence="4" key="1">
    <citation type="journal article" date="2010" name="Environ. Microbiol.">
        <title>The genome of Syntrophomonas wolfei: new insights into syntrophic metabolism and biohydrogen production.</title>
        <authorList>
            <person name="Sieber J.R."/>
            <person name="Sims D.R."/>
            <person name="Han C."/>
            <person name="Kim E."/>
            <person name="Lykidis A."/>
            <person name="Lapidus A.L."/>
            <person name="McDonnald E."/>
            <person name="Rohlin L."/>
            <person name="Culley D.E."/>
            <person name="Gunsalus R."/>
            <person name="McInerney M.J."/>
        </authorList>
    </citation>
    <scope>NUCLEOTIDE SEQUENCE [LARGE SCALE GENOMIC DNA]</scope>
    <source>
        <strain evidence="4">DSM 2245B / Goettingen</strain>
    </source>
</reference>
<dbReference type="SUPFAM" id="SSF47090">
    <property type="entry name" value="PGBD-like"/>
    <property type="match status" value="1"/>
</dbReference>
<sequence>MAIKRKLILLIISALLLGVLGVLGGCGGQVAQYPQRSPNLSPPADKQMSALDEVITDPNIKKDTNLAHNENIQELKHMKYGVRPGEGSELSSPDSKESSEPGVAPVRRPRASYRDEPYSRVNIQLLTIEELDAVIAELIKQEYLQQKPANEEELSNALSQFQSDHNLTPTGQVDAATLKLIIE</sequence>
<dbReference type="InterPro" id="IPR036365">
    <property type="entry name" value="PGBD-like_sf"/>
</dbReference>
<dbReference type="OrthoDB" id="9833616at2"/>
<dbReference type="HOGENOM" id="CLU_1474477_0_0_9"/>
<dbReference type="EMBL" id="CP000448">
    <property type="protein sequence ID" value="ABI68956.1"/>
    <property type="molecule type" value="Genomic_DNA"/>
</dbReference>
<dbReference type="Proteomes" id="UP000001968">
    <property type="component" value="Chromosome"/>
</dbReference>
<evidence type="ECO:0000313" key="4">
    <source>
        <dbReference type="Proteomes" id="UP000001968"/>
    </source>
</evidence>
<gene>
    <name evidence="3" type="ordered locus">Swol_1658</name>
</gene>
<dbReference type="PROSITE" id="PS51257">
    <property type="entry name" value="PROKAR_LIPOPROTEIN"/>
    <property type="match status" value="1"/>
</dbReference>
<dbReference type="InterPro" id="IPR036366">
    <property type="entry name" value="PGBDSf"/>
</dbReference>
<accession>Q0AWE8</accession>
<keyword evidence="4" id="KW-1185">Reference proteome</keyword>
<name>Q0AWE8_SYNWW</name>
<evidence type="ECO:0000313" key="3">
    <source>
        <dbReference type="EMBL" id="ABI68956.1"/>
    </source>
</evidence>
<organism evidence="3 4">
    <name type="scientific">Syntrophomonas wolfei subsp. wolfei (strain DSM 2245B / Goettingen)</name>
    <dbReference type="NCBI Taxonomy" id="335541"/>
    <lineage>
        <taxon>Bacteria</taxon>
        <taxon>Bacillati</taxon>
        <taxon>Bacillota</taxon>
        <taxon>Clostridia</taxon>
        <taxon>Eubacteriales</taxon>
        <taxon>Syntrophomonadaceae</taxon>
        <taxon>Syntrophomonas</taxon>
    </lineage>
</organism>
<protein>
    <recommendedName>
        <fullName evidence="2">Peptidoglycan binding-like domain-containing protein</fullName>
    </recommendedName>
</protein>
<proteinExistence type="predicted"/>
<dbReference type="RefSeq" id="WP_011641054.1">
    <property type="nucleotide sequence ID" value="NC_008346.1"/>
</dbReference>
<evidence type="ECO:0000256" key="1">
    <source>
        <dbReference type="SAM" id="MobiDB-lite"/>
    </source>
</evidence>
<dbReference type="AlphaFoldDB" id="Q0AWE8"/>
<evidence type="ECO:0000259" key="2">
    <source>
        <dbReference type="Pfam" id="PF01471"/>
    </source>
</evidence>
<feature type="domain" description="Peptidoglycan binding-like" evidence="2">
    <location>
        <begin position="151"/>
        <end position="180"/>
    </location>
</feature>
<dbReference type="InterPro" id="IPR002477">
    <property type="entry name" value="Peptidoglycan-bd-like"/>
</dbReference>
<feature type="region of interest" description="Disordered" evidence="1">
    <location>
        <begin position="79"/>
        <end position="111"/>
    </location>
</feature>
<dbReference type="KEGG" id="swo:Swol_1658"/>
<dbReference type="Gene3D" id="1.10.101.10">
    <property type="entry name" value="PGBD-like superfamily/PGBD"/>
    <property type="match status" value="1"/>
</dbReference>